<dbReference type="Proteomes" id="UP001223712">
    <property type="component" value="Unassembled WGS sequence"/>
</dbReference>
<feature type="transmembrane region" description="Helical" evidence="2">
    <location>
        <begin position="198"/>
        <end position="218"/>
    </location>
</feature>
<protein>
    <submittedName>
        <fullName evidence="3">DoxX family protein</fullName>
    </submittedName>
</protein>
<organism evidence="3 4">
    <name type="scientific">Vibrio artabrorum</name>
    <dbReference type="NCBI Taxonomy" id="446374"/>
    <lineage>
        <taxon>Bacteria</taxon>
        <taxon>Pseudomonadati</taxon>
        <taxon>Pseudomonadota</taxon>
        <taxon>Gammaproteobacteria</taxon>
        <taxon>Vibrionales</taxon>
        <taxon>Vibrionaceae</taxon>
        <taxon>Vibrio</taxon>
    </lineage>
</organism>
<dbReference type="PROSITE" id="PS01258">
    <property type="entry name" value="BH2"/>
    <property type="match status" value="1"/>
</dbReference>
<keyword evidence="2" id="KW-0812">Transmembrane</keyword>
<keyword evidence="2" id="KW-1133">Transmembrane helix</keyword>
<dbReference type="InterPro" id="IPR051907">
    <property type="entry name" value="DoxX-like_oxidoreductase"/>
</dbReference>
<keyword evidence="4" id="KW-1185">Reference proteome</keyword>
<accession>A0ABT8CK35</accession>
<feature type="transmembrane region" description="Helical" evidence="2">
    <location>
        <begin position="167"/>
        <end position="186"/>
    </location>
</feature>
<comment type="caution">
    <text evidence="3">The sequence shown here is derived from an EMBL/GenBank/DDBJ whole genome shotgun (WGS) entry which is preliminary data.</text>
</comment>
<proteinExistence type="inferred from homology"/>
<name>A0ABT8CK35_9VIBR</name>
<dbReference type="PANTHER" id="PTHR33452:SF1">
    <property type="entry name" value="INNER MEMBRANE PROTEIN YPHA-RELATED"/>
    <property type="match status" value="1"/>
</dbReference>
<feature type="transmembrane region" description="Helical" evidence="2">
    <location>
        <begin position="224"/>
        <end position="246"/>
    </location>
</feature>
<dbReference type="InterPro" id="IPR020726">
    <property type="entry name" value="Bcl2_BH2_motif_CS"/>
</dbReference>
<dbReference type="EMBL" id="JAUFQY010000001">
    <property type="protein sequence ID" value="MDN3701700.1"/>
    <property type="molecule type" value="Genomic_DNA"/>
</dbReference>
<sequence>MENKNFANLITLTGIIAVVSAIYNVHLYDGAWSGIATVIAALMIPITAFINRKNVNLSFLLPLFFTTIVVRNADQHDWSQIGWIAALTYIPLIFQCVVVMRRTFLNYGSTETALSMLRIFIGFNWLTHCTEKLFVSSHDTGLVDFFATGFGNLILGHPLPTAMTHGLIVFGGIIELATAISLGLGLMSRFGAFMSAGYLIIAQIIGGHFSVGYTWILPGGGWELAFYFFMVTIPFMLPNVGGTVSLDHFISKKRDRSYQYA</sequence>
<gene>
    <name evidence="3" type="ORF">QWY96_13785</name>
</gene>
<dbReference type="RefSeq" id="WP_261839630.1">
    <property type="nucleotide sequence ID" value="NZ_AP025458.1"/>
</dbReference>
<reference evidence="4" key="1">
    <citation type="journal article" date="2019" name="Int. J. Syst. Evol. Microbiol.">
        <title>The Global Catalogue of Microorganisms (GCM) 10K type strain sequencing project: providing services to taxonomists for standard genome sequencing and annotation.</title>
        <authorList>
            <consortium name="The Broad Institute Genomics Platform"/>
            <consortium name="The Broad Institute Genome Sequencing Center for Infectious Disease"/>
            <person name="Wu L."/>
            <person name="Ma J."/>
        </authorList>
    </citation>
    <scope>NUCLEOTIDE SEQUENCE [LARGE SCALE GENOMIC DNA]</scope>
    <source>
        <strain evidence="4">CECT 7226</strain>
    </source>
</reference>
<evidence type="ECO:0000313" key="4">
    <source>
        <dbReference type="Proteomes" id="UP001223712"/>
    </source>
</evidence>
<evidence type="ECO:0000313" key="3">
    <source>
        <dbReference type="EMBL" id="MDN3701700.1"/>
    </source>
</evidence>
<keyword evidence="2" id="KW-0472">Membrane</keyword>
<evidence type="ECO:0000256" key="1">
    <source>
        <dbReference type="ARBA" id="ARBA00009458"/>
    </source>
</evidence>
<comment type="similarity">
    <text evidence="1">Belongs to the Bcl-2 family.</text>
</comment>
<feature type="transmembrane region" description="Helical" evidence="2">
    <location>
        <begin position="80"/>
        <end position="100"/>
    </location>
</feature>
<feature type="transmembrane region" description="Helical" evidence="2">
    <location>
        <begin position="31"/>
        <end position="50"/>
    </location>
</feature>
<evidence type="ECO:0000256" key="2">
    <source>
        <dbReference type="SAM" id="Phobius"/>
    </source>
</evidence>
<dbReference type="PANTHER" id="PTHR33452">
    <property type="entry name" value="OXIDOREDUCTASE CATD-RELATED"/>
    <property type="match status" value="1"/>
</dbReference>
<feature type="transmembrane region" description="Helical" evidence="2">
    <location>
        <begin position="107"/>
        <end position="126"/>
    </location>
</feature>
<feature type="transmembrane region" description="Helical" evidence="2">
    <location>
        <begin position="7"/>
        <end position="25"/>
    </location>
</feature>
<feature type="transmembrane region" description="Helical" evidence="2">
    <location>
        <begin position="57"/>
        <end position="74"/>
    </location>
</feature>